<reference evidence="1 2" key="1">
    <citation type="journal article" date="2023" name="Arcadia Sci">
        <title>De novo assembly of a long-read Amblyomma americanum tick genome.</title>
        <authorList>
            <person name="Chou S."/>
            <person name="Poskanzer K.E."/>
            <person name="Rollins M."/>
            <person name="Thuy-Boun P.S."/>
        </authorList>
    </citation>
    <scope>NUCLEOTIDE SEQUENCE [LARGE SCALE GENOMIC DNA]</scope>
    <source>
        <strain evidence="1">F_SG_1</strain>
        <tissue evidence="1">Salivary glands</tissue>
    </source>
</reference>
<sequence length="114" mass="12906">MSMYRDPGNHKFCQACLRAQIYQRGKDIIHCEDKSKDIYQIESMKNGTSLDEFSPFVLSSKGLNSADQPPKDSGIRNTRGRLKEPCDECVNWCCFPFIVICGMINQIGMCLCGE</sequence>
<accession>A0AAQ4EJZ8</accession>
<evidence type="ECO:0000313" key="2">
    <source>
        <dbReference type="Proteomes" id="UP001321473"/>
    </source>
</evidence>
<name>A0AAQ4EJZ8_AMBAM</name>
<dbReference type="Proteomes" id="UP001321473">
    <property type="component" value="Unassembled WGS sequence"/>
</dbReference>
<evidence type="ECO:0000313" key="1">
    <source>
        <dbReference type="EMBL" id="KAK8775067.1"/>
    </source>
</evidence>
<protein>
    <submittedName>
        <fullName evidence="1">Uncharacterized protein</fullName>
    </submittedName>
</protein>
<proteinExistence type="predicted"/>
<keyword evidence="2" id="KW-1185">Reference proteome</keyword>
<dbReference type="AlphaFoldDB" id="A0AAQ4EJZ8"/>
<dbReference type="EMBL" id="JARKHS020014593">
    <property type="protein sequence ID" value="KAK8775067.1"/>
    <property type="molecule type" value="Genomic_DNA"/>
</dbReference>
<gene>
    <name evidence="1" type="ORF">V5799_010400</name>
</gene>
<comment type="caution">
    <text evidence="1">The sequence shown here is derived from an EMBL/GenBank/DDBJ whole genome shotgun (WGS) entry which is preliminary data.</text>
</comment>
<organism evidence="1 2">
    <name type="scientific">Amblyomma americanum</name>
    <name type="common">Lone star tick</name>
    <dbReference type="NCBI Taxonomy" id="6943"/>
    <lineage>
        <taxon>Eukaryota</taxon>
        <taxon>Metazoa</taxon>
        <taxon>Ecdysozoa</taxon>
        <taxon>Arthropoda</taxon>
        <taxon>Chelicerata</taxon>
        <taxon>Arachnida</taxon>
        <taxon>Acari</taxon>
        <taxon>Parasitiformes</taxon>
        <taxon>Ixodida</taxon>
        <taxon>Ixodoidea</taxon>
        <taxon>Ixodidae</taxon>
        <taxon>Amblyomminae</taxon>
        <taxon>Amblyomma</taxon>
    </lineage>
</organism>